<dbReference type="Proteomes" id="UP000274139">
    <property type="component" value="Unassembled WGS sequence"/>
</dbReference>
<reference evidence="1 2" key="1">
    <citation type="submission" date="2018-10" db="EMBL/GenBank/DDBJ databases">
        <title>Draft genome sequence of Aquitalea MWU14-2217 isolated from a wild cranberry bog in Provincetown, Massachusetts.</title>
        <authorList>
            <person name="Ebadzadsahrai G."/>
            <person name="Soby S."/>
        </authorList>
    </citation>
    <scope>NUCLEOTIDE SEQUENCE [LARGE SCALE GENOMIC DNA]</scope>
    <source>
        <strain evidence="1 2">MWU14-2217</strain>
    </source>
</reference>
<accession>A0A454JNL4</accession>
<name>A0A454JNL4_9NEIS</name>
<dbReference type="InterPro" id="IPR006439">
    <property type="entry name" value="HAD-SF_hydro_IA"/>
</dbReference>
<dbReference type="SFLD" id="SFLDS00003">
    <property type="entry name" value="Haloacid_Dehalogenase"/>
    <property type="match status" value="1"/>
</dbReference>
<comment type="caution">
    <text evidence="1">The sequence shown here is derived from an EMBL/GenBank/DDBJ whole genome shotgun (WGS) entry which is preliminary data.</text>
</comment>
<dbReference type="PANTHER" id="PTHR43611:SF3">
    <property type="entry name" value="FLAVIN MONONUCLEOTIDE HYDROLASE 1, CHLOROPLATIC"/>
    <property type="match status" value="1"/>
</dbReference>
<dbReference type="InterPro" id="IPR023214">
    <property type="entry name" value="HAD_sf"/>
</dbReference>
<evidence type="ECO:0000313" key="2">
    <source>
        <dbReference type="Proteomes" id="UP000274139"/>
    </source>
</evidence>
<keyword evidence="2" id="KW-1185">Reference proteome</keyword>
<dbReference type="NCBIfam" id="TIGR01509">
    <property type="entry name" value="HAD-SF-IA-v3"/>
    <property type="match status" value="1"/>
</dbReference>
<dbReference type="InterPro" id="IPR036412">
    <property type="entry name" value="HAD-like_sf"/>
</dbReference>
<organism evidence="1 2">
    <name type="scientific">Aquitalea palustris</name>
    <dbReference type="NCBI Taxonomy" id="2480983"/>
    <lineage>
        <taxon>Bacteria</taxon>
        <taxon>Pseudomonadati</taxon>
        <taxon>Pseudomonadota</taxon>
        <taxon>Betaproteobacteria</taxon>
        <taxon>Neisseriales</taxon>
        <taxon>Chromobacteriaceae</taxon>
        <taxon>Aquitalea</taxon>
    </lineage>
</organism>
<dbReference type="PANTHER" id="PTHR43611">
    <property type="entry name" value="ALPHA-D-GLUCOSE 1-PHOSPHATE PHOSPHATASE"/>
    <property type="match status" value="1"/>
</dbReference>
<evidence type="ECO:0000313" key="1">
    <source>
        <dbReference type="EMBL" id="RMD01951.1"/>
    </source>
</evidence>
<dbReference type="RefSeq" id="WP_103522862.1">
    <property type="nucleotide sequence ID" value="NZ_JAIZDC010000009.1"/>
</dbReference>
<sequence length="209" mass="23145">MQQTQTLQHAPVLVFDLGGVLVDWNGIDPLMALSQGRLSREQARQFWLHTPEVALLDTGRATPREFAALMADKLQLGISSEAMLQALDDWLQGPFAGAHTLLQQLGQHYRLAVLSNNNALHWGKIEREFDVLQHFEACFASHLIGLRKPDAAAYRYVQEALQVAAGHIVFFDDNIECVQAARQAGWQAFHTVGLPAVQQALQAQGLLST</sequence>
<protein>
    <submittedName>
        <fullName evidence="1">HAD family phosphatase</fullName>
    </submittedName>
</protein>
<dbReference type="EMBL" id="RFAR01000003">
    <property type="protein sequence ID" value="RMD01951.1"/>
    <property type="molecule type" value="Genomic_DNA"/>
</dbReference>
<dbReference type="SFLD" id="SFLDG01129">
    <property type="entry name" value="C1.5:_HAD__Beta-PGM__Phosphata"/>
    <property type="match status" value="1"/>
</dbReference>
<dbReference type="Gene3D" id="3.40.50.1000">
    <property type="entry name" value="HAD superfamily/HAD-like"/>
    <property type="match status" value="1"/>
</dbReference>
<dbReference type="Gene3D" id="1.10.150.240">
    <property type="entry name" value="Putative phosphatase, domain 2"/>
    <property type="match status" value="1"/>
</dbReference>
<dbReference type="OrthoDB" id="9797415at2"/>
<dbReference type="PRINTS" id="PR00413">
    <property type="entry name" value="HADHALOGNASE"/>
</dbReference>
<dbReference type="AlphaFoldDB" id="A0A454JNL4"/>
<proteinExistence type="predicted"/>
<dbReference type="CDD" id="cd02603">
    <property type="entry name" value="HAD_sEH-N_like"/>
    <property type="match status" value="1"/>
</dbReference>
<dbReference type="InterPro" id="IPR023198">
    <property type="entry name" value="PGP-like_dom2"/>
</dbReference>
<dbReference type="Pfam" id="PF00702">
    <property type="entry name" value="Hydrolase"/>
    <property type="match status" value="1"/>
</dbReference>
<gene>
    <name evidence="1" type="ORF">EAY64_00675</name>
</gene>
<dbReference type="SUPFAM" id="SSF56784">
    <property type="entry name" value="HAD-like"/>
    <property type="match status" value="1"/>
</dbReference>